<comment type="caution">
    <text evidence="2">The sequence shown here is derived from an EMBL/GenBank/DDBJ whole genome shotgun (WGS) entry which is preliminary data.</text>
</comment>
<sequence>MEVEEELCNLCRTVLRSFVRCGSHYLQKHTQDIFSLNRDGPPAEAQGATEAAADQGEVSGVSRGPTHLHRDPQPSPAHSDVSCSATSWTGRKEPRGRERGRASSLREQLAESERHIGRLQDTLRHEREKCMRLQSRSTQQAVDLRRREQQAVRLKERLGQLADGHRGRRSSIDILNALPRTPGKDTPSRMRANGRREEEVLKLMLERREVELREAMQLRQCLTTLLCSLRADMERTLQDCMVAGSQGPDCKRLIQSEEALGDHVTGGIVQGWNKVQKRLAEFISEGFSSVTLGTDQEKLLAQLETDLEKSKQLVRLQQQLLQDNVGAPLPHSLADSYYLEEWERLQAKRVEFESQRRSFQRERQAFTEAAIRLGHERRQFEQQKASLLRQQFLCHSPLLPSSRSRRDSSALSISGSDHMTYSSCRPDSPSSLESGIAPWAGQGGVRTPSTPELYSALRIPFRRRSSMESPSRGGGWEARPDGILNPLTVLDWSF</sequence>
<accession>A0A9D3S3H4</accession>
<dbReference type="GO" id="GO:0036064">
    <property type="term" value="C:ciliary basal body"/>
    <property type="evidence" value="ECO:0007669"/>
    <property type="project" value="TreeGrafter"/>
</dbReference>
<feature type="compositionally biased region" description="Polar residues" evidence="1">
    <location>
        <begin position="417"/>
        <end position="433"/>
    </location>
</feature>
<reference evidence="2" key="1">
    <citation type="submission" date="2021-01" db="EMBL/GenBank/DDBJ databases">
        <title>A chromosome-scale assembly of European eel, Anguilla anguilla.</title>
        <authorList>
            <person name="Henkel C."/>
            <person name="Jong-Raadsen S.A."/>
            <person name="Dufour S."/>
            <person name="Weltzien F.-A."/>
            <person name="Palstra A.P."/>
            <person name="Pelster B."/>
            <person name="Spaink H.P."/>
            <person name="Van Den Thillart G.E."/>
            <person name="Jansen H."/>
            <person name="Zahm M."/>
            <person name="Klopp C."/>
            <person name="Cedric C."/>
            <person name="Louis A."/>
            <person name="Berthelot C."/>
            <person name="Parey E."/>
            <person name="Roest Crollius H."/>
            <person name="Montfort J."/>
            <person name="Robinson-Rechavi M."/>
            <person name="Bucao C."/>
            <person name="Bouchez O."/>
            <person name="Gislard M."/>
            <person name="Lluch J."/>
            <person name="Milhes M."/>
            <person name="Lampietro C."/>
            <person name="Lopez Roques C."/>
            <person name="Donnadieu C."/>
            <person name="Braasch I."/>
            <person name="Desvignes T."/>
            <person name="Postlethwait J."/>
            <person name="Bobe J."/>
            <person name="Guiguen Y."/>
            <person name="Dirks R."/>
        </authorList>
    </citation>
    <scope>NUCLEOTIDE SEQUENCE</scope>
    <source>
        <strain evidence="2">Tag_6206</strain>
        <tissue evidence="2">Liver</tissue>
    </source>
</reference>
<name>A0A9D3S3H4_ANGAN</name>
<feature type="region of interest" description="Disordered" evidence="1">
    <location>
        <begin position="37"/>
        <end position="114"/>
    </location>
</feature>
<dbReference type="Proteomes" id="UP001044222">
    <property type="component" value="Unassembled WGS sequence"/>
</dbReference>
<evidence type="ECO:0000313" key="3">
    <source>
        <dbReference type="Proteomes" id="UP001044222"/>
    </source>
</evidence>
<keyword evidence="3" id="KW-1185">Reference proteome</keyword>
<organism evidence="2 3">
    <name type="scientific">Anguilla anguilla</name>
    <name type="common">European freshwater eel</name>
    <name type="synonym">Muraena anguilla</name>
    <dbReference type="NCBI Taxonomy" id="7936"/>
    <lineage>
        <taxon>Eukaryota</taxon>
        <taxon>Metazoa</taxon>
        <taxon>Chordata</taxon>
        <taxon>Craniata</taxon>
        <taxon>Vertebrata</taxon>
        <taxon>Euteleostomi</taxon>
        <taxon>Actinopterygii</taxon>
        <taxon>Neopterygii</taxon>
        <taxon>Teleostei</taxon>
        <taxon>Anguilliformes</taxon>
        <taxon>Anguillidae</taxon>
        <taxon>Anguilla</taxon>
    </lineage>
</organism>
<feature type="compositionally biased region" description="Low complexity" evidence="1">
    <location>
        <begin position="40"/>
        <end position="57"/>
    </location>
</feature>
<evidence type="ECO:0000256" key="1">
    <source>
        <dbReference type="SAM" id="MobiDB-lite"/>
    </source>
</evidence>
<dbReference type="AlphaFoldDB" id="A0A9D3S3H4"/>
<proteinExistence type="predicted"/>
<dbReference type="EMBL" id="JAFIRN010000002">
    <property type="protein sequence ID" value="KAG5854054.1"/>
    <property type="molecule type" value="Genomic_DNA"/>
</dbReference>
<dbReference type="PANTHER" id="PTHR46507">
    <property type="entry name" value="AFADIN- AND ALPHA-ACTININ-BINDING PROTEIN"/>
    <property type="match status" value="1"/>
</dbReference>
<gene>
    <name evidence="2" type="ORF">ANANG_G00033450</name>
</gene>
<protein>
    <recommendedName>
        <fullName evidence="4">Afadin- and alpha-actinin-binding protein-like</fullName>
    </recommendedName>
</protein>
<dbReference type="GO" id="GO:0034451">
    <property type="term" value="C:centriolar satellite"/>
    <property type="evidence" value="ECO:0007669"/>
    <property type="project" value="TreeGrafter"/>
</dbReference>
<feature type="compositionally biased region" description="Basic and acidic residues" evidence="1">
    <location>
        <begin position="90"/>
        <end position="101"/>
    </location>
</feature>
<dbReference type="GO" id="GO:0035735">
    <property type="term" value="P:intraciliary transport involved in cilium assembly"/>
    <property type="evidence" value="ECO:0007669"/>
    <property type="project" value="TreeGrafter"/>
</dbReference>
<evidence type="ECO:0000313" key="2">
    <source>
        <dbReference type="EMBL" id="KAG5854054.1"/>
    </source>
</evidence>
<feature type="region of interest" description="Disordered" evidence="1">
    <location>
        <begin position="399"/>
        <end position="447"/>
    </location>
</feature>
<dbReference type="PANTHER" id="PTHR46507:SF3">
    <property type="entry name" value="AFADIN- AND ALPHA-ACTININ-BINDING PROTEIN-LIKE"/>
    <property type="match status" value="1"/>
</dbReference>
<evidence type="ECO:0008006" key="4">
    <source>
        <dbReference type="Google" id="ProtNLM"/>
    </source>
</evidence>
<dbReference type="InterPro" id="IPR052300">
    <property type="entry name" value="Adhesion_Centrosome_assoc"/>
</dbReference>